<sequence>MITDLFARDNRRLLYGNANALAQAETIPAWSQETNRQDTKDLGFRHAHPPQSDTACRTGGEDQ</sequence>
<organism evidence="2 3">
    <name type="scientific">Brucella pecoris</name>
    <dbReference type="NCBI Taxonomy" id="867683"/>
    <lineage>
        <taxon>Bacteria</taxon>
        <taxon>Pseudomonadati</taxon>
        <taxon>Pseudomonadota</taxon>
        <taxon>Alphaproteobacteria</taxon>
        <taxon>Hyphomicrobiales</taxon>
        <taxon>Brucellaceae</taxon>
        <taxon>Brucella/Ochrobactrum group</taxon>
        <taxon>Brucella</taxon>
    </lineage>
</organism>
<dbReference type="Proteomes" id="UP000553980">
    <property type="component" value="Unassembled WGS sequence"/>
</dbReference>
<proteinExistence type="predicted"/>
<evidence type="ECO:0000313" key="3">
    <source>
        <dbReference type="Proteomes" id="UP000553980"/>
    </source>
</evidence>
<reference evidence="2 3" key="1">
    <citation type="submission" date="2020-08" db="EMBL/GenBank/DDBJ databases">
        <title>Genomic Encyclopedia of Type Strains, Phase IV (KMG-IV): sequencing the most valuable type-strain genomes for metagenomic binning, comparative biology and taxonomic classification.</title>
        <authorList>
            <person name="Goeker M."/>
        </authorList>
    </citation>
    <scope>NUCLEOTIDE SEQUENCE [LARGE SCALE GENOMIC DNA]</scope>
    <source>
        <strain evidence="2 3">DSM 23868</strain>
    </source>
</reference>
<keyword evidence="3" id="KW-1185">Reference proteome</keyword>
<feature type="region of interest" description="Disordered" evidence="1">
    <location>
        <begin position="29"/>
        <end position="63"/>
    </location>
</feature>
<feature type="compositionally biased region" description="Basic and acidic residues" evidence="1">
    <location>
        <begin position="35"/>
        <end position="44"/>
    </location>
</feature>
<protein>
    <submittedName>
        <fullName evidence="2">Uncharacterized protein</fullName>
    </submittedName>
</protein>
<evidence type="ECO:0000313" key="2">
    <source>
        <dbReference type="EMBL" id="MBB4096298.1"/>
    </source>
</evidence>
<name>A0AB34YY70_9HYPH</name>
<gene>
    <name evidence="2" type="ORF">GGQ79_004858</name>
</gene>
<accession>A0AB34YY70</accession>
<comment type="caution">
    <text evidence="2">The sequence shown here is derived from an EMBL/GenBank/DDBJ whole genome shotgun (WGS) entry which is preliminary data.</text>
</comment>
<evidence type="ECO:0000256" key="1">
    <source>
        <dbReference type="SAM" id="MobiDB-lite"/>
    </source>
</evidence>
<dbReference type="AlphaFoldDB" id="A0AB34YY70"/>
<dbReference type="EMBL" id="JACIEX010000027">
    <property type="protein sequence ID" value="MBB4096298.1"/>
    <property type="molecule type" value="Genomic_DNA"/>
</dbReference>